<evidence type="ECO:0000256" key="1">
    <source>
        <dbReference type="ARBA" id="ARBA00022833"/>
    </source>
</evidence>
<dbReference type="SUPFAM" id="SSF102588">
    <property type="entry name" value="LmbE-like"/>
    <property type="match status" value="1"/>
</dbReference>
<dbReference type="PANTHER" id="PTHR12993">
    <property type="entry name" value="N-ACETYLGLUCOSAMINYL-PHOSPHATIDYLINOSITOL DE-N-ACETYLASE-RELATED"/>
    <property type="match status" value="1"/>
</dbReference>
<dbReference type="InterPro" id="IPR041698">
    <property type="entry name" value="Methyltransf_25"/>
</dbReference>
<dbReference type="InterPro" id="IPR003737">
    <property type="entry name" value="GlcNAc_PI_deacetylase-related"/>
</dbReference>
<sequence length="489" mass="52368">MVSFSHDAAGTSEHLWREDAWPAHARPLAADDCARLLVLAAHPDDETLGAGGLISAAAAHGLPVTVIVATNGEASHPHSPTHTAEDLAAVRRVEVVTAVHALAPEARVRLLELPDGDLAQHRNSLEEALLEAIFDEPGSETTANAPATAPAIWLVAPWRQDGHPDHAAAGAAAALVADRTGARLLEYPIWAWHWSTPGDAIWPGADDTTALWRLQLNASGRERKTLALAAHGSQVHPLSEQPGDEAIVQPGFAAHFERDFELFVGTVPLDQPAPDGSPAPDASATAPTGSLPADFFDDFYAGDDDPWGFETRWYEARKRALTLAALPQQHYGAALELGCSIGVLSRQLAERCGTLLATDIAERPLLVARRRLAGLPGVTVERRTLPAEWPSGSFDLIVLSEIGYYCSPADLELLLEHCRRSLNPGGTLVACHWRHPVGEYPLSGDDVHAALAAVPGLERTSRHIELDFLLDVYEPAPGRSVAQREGLVP</sequence>
<dbReference type="PANTHER" id="PTHR12993:SF11">
    <property type="entry name" value="N-ACETYLGLUCOSAMINYL-PHOSPHATIDYLINOSITOL DE-N-ACETYLASE"/>
    <property type="match status" value="1"/>
</dbReference>
<dbReference type="Gene3D" id="3.40.50.10320">
    <property type="entry name" value="LmbE-like"/>
    <property type="match status" value="1"/>
</dbReference>
<dbReference type="Gene3D" id="3.40.50.150">
    <property type="entry name" value="Vaccinia Virus protein VP39"/>
    <property type="match status" value="1"/>
</dbReference>
<comment type="caution">
    <text evidence="3">The sequence shown here is derived from an EMBL/GenBank/DDBJ whole genome shotgun (WGS) entry which is preliminary data.</text>
</comment>
<dbReference type="EMBL" id="QHLY01000003">
    <property type="protein sequence ID" value="PXA73259.1"/>
    <property type="molecule type" value="Genomic_DNA"/>
</dbReference>
<dbReference type="Pfam" id="PF02585">
    <property type="entry name" value="PIG-L"/>
    <property type="match status" value="1"/>
</dbReference>
<dbReference type="OrthoDB" id="116799at2"/>
<keyword evidence="1" id="KW-0862">Zinc</keyword>
<evidence type="ECO:0000259" key="2">
    <source>
        <dbReference type="Pfam" id="PF13649"/>
    </source>
</evidence>
<feature type="domain" description="Methyltransferase" evidence="2">
    <location>
        <begin position="335"/>
        <end position="426"/>
    </location>
</feature>
<dbReference type="InterPro" id="IPR029063">
    <property type="entry name" value="SAM-dependent_MTases_sf"/>
</dbReference>
<dbReference type="SUPFAM" id="SSF53335">
    <property type="entry name" value="S-adenosyl-L-methionine-dependent methyltransferases"/>
    <property type="match status" value="1"/>
</dbReference>
<accession>A0A318A4F8</accession>
<dbReference type="InterPro" id="IPR024078">
    <property type="entry name" value="LmbE-like_dom_sf"/>
</dbReference>
<evidence type="ECO:0000313" key="3">
    <source>
        <dbReference type="EMBL" id="PXA73259.1"/>
    </source>
</evidence>
<dbReference type="CDD" id="cd02440">
    <property type="entry name" value="AdoMet_MTases"/>
    <property type="match status" value="1"/>
</dbReference>
<keyword evidence="4" id="KW-1185">Reference proteome</keyword>
<dbReference type="GO" id="GO:0016811">
    <property type="term" value="F:hydrolase activity, acting on carbon-nitrogen (but not peptide) bonds, in linear amides"/>
    <property type="evidence" value="ECO:0007669"/>
    <property type="project" value="TreeGrafter"/>
</dbReference>
<dbReference type="Pfam" id="PF13649">
    <property type="entry name" value="Methyltransf_25"/>
    <property type="match status" value="1"/>
</dbReference>
<protein>
    <recommendedName>
        <fullName evidence="2">Methyltransferase domain-containing protein</fullName>
    </recommendedName>
</protein>
<dbReference type="AlphaFoldDB" id="A0A318A4F8"/>
<dbReference type="Proteomes" id="UP000246722">
    <property type="component" value="Unassembled WGS sequence"/>
</dbReference>
<gene>
    <name evidence="3" type="ORF">CTB96_00420</name>
</gene>
<dbReference type="RefSeq" id="WP_110124935.1">
    <property type="nucleotide sequence ID" value="NZ_QHLY01000003.1"/>
</dbReference>
<evidence type="ECO:0000313" key="4">
    <source>
        <dbReference type="Proteomes" id="UP000246722"/>
    </source>
</evidence>
<organism evidence="3 4">
    <name type="scientific">Cryobacterium arcticum</name>
    <dbReference type="NCBI Taxonomy" id="670052"/>
    <lineage>
        <taxon>Bacteria</taxon>
        <taxon>Bacillati</taxon>
        <taxon>Actinomycetota</taxon>
        <taxon>Actinomycetes</taxon>
        <taxon>Micrococcales</taxon>
        <taxon>Microbacteriaceae</taxon>
        <taxon>Cryobacterium</taxon>
    </lineage>
</organism>
<reference evidence="3 4" key="1">
    <citation type="submission" date="2018-05" db="EMBL/GenBank/DDBJ databases">
        <title>Genetic diversity of glacier-inhabiting Cryobacterium bacteria in China and description of Cryobacterium mengkeensis sp. nov. and Arthrobacter glacialis sp. nov.</title>
        <authorList>
            <person name="Liu Q."/>
            <person name="Xin Y.-H."/>
        </authorList>
    </citation>
    <scope>NUCLEOTIDE SEQUENCE [LARGE SCALE GENOMIC DNA]</scope>
    <source>
        <strain evidence="3 4">SK-1</strain>
    </source>
</reference>
<name>A0A318A4F8_9MICO</name>
<dbReference type="GO" id="GO:0016137">
    <property type="term" value="P:glycoside metabolic process"/>
    <property type="evidence" value="ECO:0007669"/>
    <property type="project" value="UniProtKB-ARBA"/>
</dbReference>
<proteinExistence type="predicted"/>